<organism evidence="2 3">
    <name type="scientific">Ostreococcus lucimarinus (strain CCE9901)</name>
    <dbReference type="NCBI Taxonomy" id="436017"/>
    <lineage>
        <taxon>Eukaryota</taxon>
        <taxon>Viridiplantae</taxon>
        <taxon>Chlorophyta</taxon>
        <taxon>Mamiellophyceae</taxon>
        <taxon>Mamiellales</taxon>
        <taxon>Bathycoccaceae</taxon>
        <taxon>Ostreococcus</taxon>
    </lineage>
</organism>
<feature type="transmembrane region" description="Helical" evidence="1">
    <location>
        <begin position="6"/>
        <end position="26"/>
    </location>
</feature>
<dbReference type="Pfam" id="PF07444">
    <property type="entry name" value="Ycf66_N"/>
    <property type="match status" value="1"/>
</dbReference>
<dbReference type="STRING" id="436017.A4RR46"/>
<proteinExistence type="predicted"/>
<accession>A4RR46</accession>
<name>A4RR46_OSTLU</name>
<dbReference type="KEGG" id="olu:OSTLU_9568"/>
<dbReference type="eggNOG" id="ENOG502SANI">
    <property type="taxonomic scope" value="Eukaryota"/>
</dbReference>
<dbReference type="EMBL" id="CP000581">
    <property type="protein sequence ID" value="ABO93799.1"/>
    <property type="molecule type" value="Genomic_DNA"/>
</dbReference>
<dbReference type="GeneID" id="4999904"/>
<dbReference type="Gramene" id="ABO93799">
    <property type="protein sequence ID" value="ABO93799"/>
    <property type="gene ID" value="OSTLU_9568"/>
</dbReference>
<evidence type="ECO:0000313" key="2">
    <source>
        <dbReference type="EMBL" id="ABO93799.1"/>
    </source>
</evidence>
<feature type="transmembrane region" description="Helical" evidence="1">
    <location>
        <begin position="63"/>
        <end position="84"/>
    </location>
</feature>
<dbReference type="Proteomes" id="UP000001568">
    <property type="component" value="Chromosome 1"/>
</dbReference>
<keyword evidence="1" id="KW-0812">Transmembrane</keyword>
<keyword evidence="1" id="KW-0472">Membrane</keyword>
<dbReference type="HOGENOM" id="CLU_2392364_0_0_1"/>
<dbReference type="AlphaFoldDB" id="A4RR46"/>
<dbReference type="InterPro" id="IPR010004">
    <property type="entry name" value="Uncharacterised_Ycf66"/>
</dbReference>
<sequence>LVQVDLGPSVVLGSSLMISAIALYQVRAARPEVSRDKDVFFSSIGLLCGGILIFQGWRLDPLMLFGQLLTTATAVAFATETISLRQELLDV</sequence>
<reference evidence="2 3" key="1">
    <citation type="journal article" date="2007" name="Proc. Natl. Acad. Sci. U.S.A.">
        <title>The tiny eukaryote Ostreococcus provides genomic insights into the paradox of plankton speciation.</title>
        <authorList>
            <person name="Palenik B."/>
            <person name="Grimwood J."/>
            <person name="Aerts A."/>
            <person name="Rouze P."/>
            <person name="Salamov A."/>
            <person name="Putnam N."/>
            <person name="Dupont C."/>
            <person name="Jorgensen R."/>
            <person name="Derelle E."/>
            <person name="Rombauts S."/>
            <person name="Zhou K."/>
            <person name="Otillar R."/>
            <person name="Merchant S.S."/>
            <person name="Podell S."/>
            <person name="Gaasterland T."/>
            <person name="Napoli C."/>
            <person name="Gendler K."/>
            <person name="Manuell A."/>
            <person name="Tai V."/>
            <person name="Vallon O."/>
            <person name="Piganeau G."/>
            <person name="Jancek S."/>
            <person name="Heijde M."/>
            <person name="Jabbari K."/>
            <person name="Bowler C."/>
            <person name="Lohr M."/>
            <person name="Robbens S."/>
            <person name="Werner G."/>
            <person name="Dubchak I."/>
            <person name="Pazour G.J."/>
            <person name="Ren Q."/>
            <person name="Paulsen I."/>
            <person name="Delwiche C."/>
            <person name="Schmutz J."/>
            <person name="Rokhsar D."/>
            <person name="Van de Peer Y."/>
            <person name="Moreau H."/>
            <person name="Grigoriev I.V."/>
        </authorList>
    </citation>
    <scope>NUCLEOTIDE SEQUENCE [LARGE SCALE GENOMIC DNA]</scope>
    <source>
        <strain evidence="2 3">CCE9901</strain>
    </source>
</reference>
<feature type="non-terminal residue" evidence="2">
    <location>
        <position position="1"/>
    </location>
</feature>
<evidence type="ECO:0000256" key="1">
    <source>
        <dbReference type="SAM" id="Phobius"/>
    </source>
</evidence>
<keyword evidence="1" id="KW-1133">Transmembrane helix</keyword>
<gene>
    <name evidence="2" type="ORF">OSTLU_9568</name>
</gene>
<protein>
    <submittedName>
        <fullName evidence="2">Uncharacterized protein</fullName>
    </submittedName>
</protein>
<keyword evidence="3" id="KW-1185">Reference proteome</keyword>
<feature type="non-terminal residue" evidence="2">
    <location>
        <position position="91"/>
    </location>
</feature>
<dbReference type="RefSeq" id="XP_001415507.1">
    <property type="nucleotide sequence ID" value="XM_001415470.1"/>
</dbReference>
<feature type="transmembrane region" description="Helical" evidence="1">
    <location>
        <begin position="38"/>
        <end position="57"/>
    </location>
</feature>
<evidence type="ECO:0000313" key="3">
    <source>
        <dbReference type="Proteomes" id="UP000001568"/>
    </source>
</evidence>
<dbReference type="OrthoDB" id="34884at2759"/>